<feature type="non-terminal residue" evidence="10">
    <location>
        <position position="1"/>
    </location>
</feature>
<dbReference type="InterPro" id="IPR043502">
    <property type="entry name" value="DNA/RNA_pol_sf"/>
</dbReference>
<dbReference type="PANTHER" id="PTHR37984:SF5">
    <property type="entry name" value="PROTEIN NYNRIN-LIKE"/>
    <property type="match status" value="1"/>
</dbReference>
<keyword evidence="7" id="KW-0695">RNA-directed DNA polymerase</keyword>
<dbReference type="CDD" id="cd01647">
    <property type="entry name" value="RT_LTR"/>
    <property type="match status" value="1"/>
</dbReference>
<protein>
    <recommendedName>
        <fullName evidence="9">Reverse transcriptase domain-containing protein</fullName>
    </recommendedName>
</protein>
<evidence type="ECO:0000256" key="4">
    <source>
        <dbReference type="ARBA" id="ARBA00022722"/>
    </source>
</evidence>
<dbReference type="FunFam" id="3.10.10.10:FF:000007">
    <property type="entry name" value="Retrovirus-related Pol polyprotein from transposon 17.6-like Protein"/>
    <property type="match status" value="1"/>
</dbReference>
<keyword evidence="3" id="KW-0548">Nucleotidyltransferase</keyword>
<evidence type="ECO:0000256" key="3">
    <source>
        <dbReference type="ARBA" id="ARBA00022695"/>
    </source>
</evidence>
<keyword evidence="5" id="KW-0255">Endonuclease</keyword>
<dbReference type="Gene3D" id="3.30.70.270">
    <property type="match status" value="3"/>
</dbReference>
<dbReference type="Proteomes" id="UP000663842">
    <property type="component" value="Unassembled WGS sequence"/>
</dbReference>
<dbReference type="GO" id="GO:0004519">
    <property type="term" value="F:endonuclease activity"/>
    <property type="evidence" value="ECO:0007669"/>
    <property type="project" value="UniProtKB-KW"/>
</dbReference>
<reference evidence="10" key="1">
    <citation type="submission" date="2021-02" db="EMBL/GenBank/DDBJ databases">
        <authorList>
            <person name="Nowell W R."/>
        </authorList>
    </citation>
    <scope>NUCLEOTIDE SEQUENCE</scope>
</reference>
<keyword evidence="8" id="KW-0511">Multifunctional enzyme</keyword>
<evidence type="ECO:0000256" key="5">
    <source>
        <dbReference type="ARBA" id="ARBA00022759"/>
    </source>
</evidence>
<evidence type="ECO:0000256" key="2">
    <source>
        <dbReference type="ARBA" id="ARBA00022679"/>
    </source>
</evidence>
<comment type="caution">
    <text evidence="10">The sequence shown here is derived from an EMBL/GenBank/DDBJ whole genome shotgun (WGS) entry which is preliminary data.</text>
</comment>
<keyword evidence="6" id="KW-0378">Hydrolase</keyword>
<evidence type="ECO:0000256" key="6">
    <source>
        <dbReference type="ARBA" id="ARBA00022801"/>
    </source>
</evidence>
<dbReference type="Pfam" id="PF17919">
    <property type="entry name" value="RT_RNaseH_2"/>
    <property type="match status" value="1"/>
</dbReference>
<evidence type="ECO:0000256" key="7">
    <source>
        <dbReference type="ARBA" id="ARBA00022918"/>
    </source>
</evidence>
<feature type="domain" description="Reverse transcriptase" evidence="9">
    <location>
        <begin position="163"/>
        <end position="347"/>
    </location>
</feature>
<keyword evidence="4" id="KW-0540">Nuclease</keyword>
<keyword evidence="2" id="KW-0808">Transferase</keyword>
<dbReference type="EMBL" id="CAJOBF010016594">
    <property type="protein sequence ID" value="CAF4356172.1"/>
    <property type="molecule type" value="Genomic_DNA"/>
</dbReference>
<evidence type="ECO:0000313" key="10">
    <source>
        <dbReference type="EMBL" id="CAF4356172.1"/>
    </source>
</evidence>
<gene>
    <name evidence="10" type="ORF">UXM345_LOCUS36260</name>
</gene>
<proteinExistence type="predicted"/>
<dbReference type="InterPro" id="IPR050951">
    <property type="entry name" value="Retrovirus_Pol_polyprotein"/>
</dbReference>
<evidence type="ECO:0000313" key="11">
    <source>
        <dbReference type="Proteomes" id="UP000663842"/>
    </source>
</evidence>
<dbReference type="Pfam" id="PF00078">
    <property type="entry name" value="RVT_1"/>
    <property type="match status" value="1"/>
</dbReference>
<name>A0A820LG55_9BILA</name>
<dbReference type="Gene3D" id="3.10.10.10">
    <property type="entry name" value="HIV Type 1 Reverse Transcriptase, subunit A, domain 1"/>
    <property type="match status" value="1"/>
</dbReference>
<feature type="non-terminal residue" evidence="10">
    <location>
        <position position="450"/>
    </location>
</feature>
<dbReference type="GO" id="GO:0008233">
    <property type="term" value="F:peptidase activity"/>
    <property type="evidence" value="ECO:0007669"/>
    <property type="project" value="UniProtKB-KW"/>
</dbReference>
<evidence type="ECO:0000259" key="9">
    <source>
        <dbReference type="PROSITE" id="PS50878"/>
    </source>
</evidence>
<sequence>TQISATIGVTISSDNLKERIPNGKACTGPIPKGKGAITLNDVNTENNSITALHKKQHQCRECHQNFETNNDLFKHLRNKCYPEEIRQQINKLIEHISNEKQREQIFKILWKYGKLFDISEPSKIDITVKNAIDTGTHRPIHTPPYRKSNKDQETLNKETDKLLKNGIIGHSTSPWSSSVVLVKKKDGTTRFCVDYRRLNQIKTKDAFPLPRIDDIYDQLTKATHFTKFDCKSGYFQVPLDKADRPKTAFSTRDGHFQFKVLPQGLTNGPPTFQRIVNQILEVCALLHEANFKLNVDKCEITRTEILFLGHVIKAGTIKPDPDNIRGLTETREPTSAEEAFRFVKAAEYYRKFIPKFLTIAAPLHTYSPTTLSQQKTNKRSKFELSNEAREAFHKIKNILTTDLILGLPDDTLPFKLQTDACVDGIGAVLLQVTPDGDRPLAFMSKKLTKT</sequence>
<dbReference type="SUPFAM" id="SSF56672">
    <property type="entry name" value="DNA/RNA polymerases"/>
    <property type="match status" value="1"/>
</dbReference>
<dbReference type="InterPro" id="IPR043128">
    <property type="entry name" value="Rev_trsase/Diguanyl_cyclase"/>
</dbReference>
<dbReference type="GO" id="GO:0006508">
    <property type="term" value="P:proteolysis"/>
    <property type="evidence" value="ECO:0007669"/>
    <property type="project" value="UniProtKB-KW"/>
</dbReference>
<evidence type="ECO:0000256" key="8">
    <source>
        <dbReference type="ARBA" id="ARBA00023268"/>
    </source>
</evidence>
<keyword evidence="1" id="KW-0645">Protease</keyword>
<dbReference type="PROSITE" id="PS50878">
    <property type="entry name" value="RT_POL"/>
    <property type="match status" value="1"/>
</dbReference>
<dbReference type="GO" id="GO:0003964">
    <property type="term" value="F:RNA-directed DNA polymerase activity"/>
    <property type="evidence" value="ECO:0007669"/>
    <property type="project" value="UniProtKB-KW"/>
</dbReference>
<organism evidence="10 11">
    <name type="scientific">Rotaria magnacalcarata</name>
    <dbReference type="NCBI Taxonomy" id="392030"/>
    <lineage>
        <taxon>Eukaryota</taxon>
        <taxon>Metazoa</taxon>
        <taxon>Spiralia</taxon>
        <taxon>Gnathifera</taxon>
        <taxon>Rotifera</taxon>
        <taxon>Eurotatoria</taxon>
        <taxon>Bdelloidea</taxon>
        <taxon>Philodinida</taxon>
        <taxon>Philodinidae</taxon>
        <taxon>Rotaria</taxon>
    </lineage>
</organism>
<dbReference type="AlphaFoldDB" id="A0A820LG55"/>
<accession>A0A820LG55</accession>
<evidence type="ECO:0000256" key="1">
    <source>
        <dbReference type="ARBA" id="ARBA00022670"/>
    </source>
</evidence>
<dbReference type="InterPro" id="IPR000477">
    <property type="entry name" value="RT_dom"/>
</dbReference>
<dbReference type="PANTHER" id="PTHR37984">
    <property type="entry name" value="PROTEIN CBG26694"/>
    <property type="match status" value="1"/>
</dbReference>
<dbReference type="InterPro" id="IPR041577">
    <property type="entry name" value="RT_RNaseH_2"/>
</dbReference>